<evidence type="ECO:0000313" key="2">
    <source>
        <dbReference type="EMBL" id="EGK70312.1"/>
    </source>
</evidence>
<dbReference type="STRING" id="1000565.METUNv1_03217"/>
<organism evidence="2 3">
    <name type="scientific">Methyloversatilis universalis (strain ATCC BAA-1314 / DSM 25237 / JCM 13912 / CCUG 52030 / FAM5)</name>
    <dbReference type="NCBI Taxonomy" id="1000565"/>
    <lineage>
        <taxon>Bacteria</taxon>
        <taxon>Pseudomonadati</taxon>
        <taxon>Pseudomonadota</taxon>
        <taxon>Betaproteobacteria</taxon>
        <taxon>Nitrosomonadales</taxon>
        <taxon>Sterolibacteriaceae</taxon>
        <taxon>Methyloversatilis</taxon>
    </lineage>
</organism>
<protein>
    <submittedName>
        <fullName evidence="2">Protein hoxT</fullName>
    </submittedName>
</protein>
<keyword evidence="3" id="KW-1185">Reference proteome</keyword>
<dbReference type="GO" id="GO:0003677">
    <property type="term" value="F:DNA binding"/>
    <property type="evidence" value="ECO:0007669"/>
    <property type="project" value="UniProtKB-KW"/>
</dbReference>
<evidence type="ECO:0000313" key="3">
    <source>
        <dbReference type="Proteomes" id="UP000005019"/>
    </source>
</evidence>
<dbReference type="EMBL" id="AFHG01000057">
    <property type="protein sequence ID" value="EGK70312.1"/>
    <property type="molecule type" value="Genomic_DNA"/>
</dbReference>
<reference evidence="2 3" key="1">
    <citation type="journal article" date="2011" name="J. Bacteriol.">
        <title>Genome sequence of Methyloversatilis universalis FAM5T, a methylotrophic representative of the order Rhodocyclales.</title>
        <authorList>
            <person name="Kittichotirat W."/>
            <person name="Good N.M."/>
            <person name="Hall R."/>
            <person name="Bringel F."/>
            <person name="Lajus A."/>
            <person name="Medigue C."/>
            <person name="Smalley N.E."/>
            <person name="Beck D."/>
            <person name="Bumgarner R."/>
            <person name="Vuilleumier S."/>
            <person name="Kalyuzhnaya M.G."/>
        </authorList>
    </citation>
    <scope>NUCLEOTIDE SEQUENCE [LARGE SCALE GENOMIC DNA]</scope>
    <source>
        <strain evidence="3">ATCC BAA-1314 / JCM 13912 / FAM5</strain>
    </source>
</reference>
<dbReference type="Pfam" id="PF11939">
    <property type="entry name" value="NiFe-hyd_HybE"/>
    <property type="match status" value="1"/>
</dbReference>
<evidence type="ECO:0000256" key="1">
    <source>
        <dbReference type="SAM" id="MobiDB-lite"/>
    </source>
</evidence>
<accession>F5RGC0</accession>
<dbReference type="Proteomes" id="UP000005019">
    <property type="component" value="Unassembled WGS sequence"/>
</dbReference>
<feature type="region of interest" description="Disordered" evidence="1">
    <location>
        <begin position="143"/>
        <end position="170"/>
    </location>
</feature>
<sequence>MTTDPMLAYRISALETLFRQIADTRMAGLPVINPALRVEAVGFEPCASEPDLPAAVSGVLVTPWFMNLVRLPLVREDDPGRVGVSRRLALGNERFDFIGAHEAAIGTFDACSLFSPMFDFPDQDNAVATARAVLIRLRTPQAPAAAPREAEGEVERPSRRGFLFGRSRTP</sequence>
<dbReference type="InterPro" id="IPR023994">
    <property type="entry name" value="NiFe-hyd_HybE"/>
</dbReference>
<dbReference type="Gene3D" id="3.30.1460.40">
    <property type="entry name" value="[NiFe]-hydrogenase assembly chaperone, HybE"/>
    <property type="match status" value="1"/>
</dbReference>
<feature type="compositionally biased region" description="Basic and acidic residues" evidence="1">
    <location>
        <begin position="148"/>
        <end position="158"/>
    </location>
</feature>
<dbReference type="OrthoDB" id="7060130at2"/>
<dbReference type="InterPro" id="IPR038530">
    <property type="entry name" value="NiFe-hyd_HybE_sf"/>
</dbReference>
<keyword evidence="2" id="KW-0371">Homeobox</keyword>
<name>F5RGC0_METUF</name>
<proteinExistence type="predicted"/>
<dbReference type="eggNOG" id="COG1773">
    <property type="taxonomic scope" value="Bacteria"/>
</dbReference>
<dbReference type="RefSeq" id="WP_008063451.1">
    <property type="nucleotide sequence ID" value="NZ_AFHG01000057.1"/>
</dbReference>
<dbReference type="NCBIfam" id="TIGR03993">
    <property type="entry name" value="hydrog_HybE"/>
    <property type="match status" value="1"/>
</dbReference>
<comment type="caution">
    <text evidence="2">The sequence shown here is derived from an EMBL/GenBank/DDBJ whole genome shotgun (WGS) entry which is preliminary data.</text>
</comment>
<gene>
    <name evidence="2" type="ORF">METUNv1_03217</name>
</gene>
<dbReference type="AlphaFoldDB" id="F5RGC0"/>